<sequence>MRIENYNTFAQSRLFSGTGKIGNVQLPDYNDFHFNTKQSPAMSEDKYEEAIIEQAKKDQSEGKFQSDSAGFRNLVKSYVSVASPNRKGIITDGLTAIFKNNIPRPKTLDIISLMFGEVKYQKETNNLSYAEFYDGNGEMVASYSNGGWTFYGTKEENARESKLLGIYNAAWRSAAKASQGNSNDVTITDSINITV</sequence>
<dbReference type="Proteomes" id="UP000013085">
    <property type="component" value="Unassembled WGS sequence"/>
</dbReference>
<dbReference type="AlphaFoldDB" id="A0A0E2H6N6"/>
<evidence type="ECO:0000313" key="2">
    <source>
        <dbReference type="Proteomes" id="UP000013085"/>
    </source>
</evidence>
<organism evidence="1 2">
    <name type="scientific">[Clostridium] clostridioforme 90A8</name>
    <dbReference type="NCBI Taxonomy" id="999408"/>
    <lineage>
        <taxon>Bacteria</taxon>
        <taxon>Bacillati</taxon>
        <taxon>Bacillota</taxon>
        <taxon>Clostridia</taxon>
        <taxon>Lachnospirales</taxon>
        <taxon>Lachnospiraceae</taxon>
        <taxon>Enterocloster</taxon>
    </lineage>
</organism>
<comment type="caution">
    <text evidence="1">The sequence shown here is derived from an EMBL/GenBank/DDBJ whole genome shotgun (WGS) entry which is preliminary data.</text>
</comment>
<dbReference type="RefSeq" id="WP_002593924.1">
    <property type="nucleotide sequence ID" value="NZ_KB850981.1"/>
</dbReference>
<dbReference type="EMBL" id="AGYR01000042">
    <property type="protein sequence ID" value="ENZ11629.1"/>
    <property type="molecule type" value="Genomic_DNA"/>
</dbReference>
<reference evidence="1 2" key="1">
    <citation type="submission" date="2013-01" db="EMBL/GenBank/DDBJ databases">
        <title>The Genome Sequence of Clostridium clostridioforme 90A8.</title>
        <authorList>
            <consortium name="The Broad Institute Genome Sequencing Platform"/>
            <person name="Earl A."/>
            <person name="Ward D."/>
            <person name="Feldgarden M."/>
            <person name="Gevers D."/>
            <person name="Courvalin P."/>
            <person name="Lambert T."/>
            <person name="Walker B."/>
            <person name="Young S.K."/>
            <person name="Zeng Q."/>
            <person name="Gargeya S."/>
            <person name="Fitzgerald M."/>
            <person name="Haas B."/>
            <person name="Abouelleil A."/>
            <person name="Alvarado L."/>
            <person name="Arachchi H.M."/>
            <person name="Berlin A.M."/>
            <person name="Chapman S.B."/>
            <person name="Dewar J."/>
            <person name="Goldberg J."/>
            <person name="Griggs A."/>
            <person name="Gujja S."/>
            <person name="Hansen M."/>
            <person name="Howarth C."/>
            <person name="Imamovic A."/>
            <person name="Larimer J."/>
            <person name="McCowan C."/>
            <person name="Murphy C."/>
            <person name="Neiman D."/>
            <person name="Pearson M."/>
            <person name="Priest M."/>
            <person name="Roberts A."/>
            <person name="Saif S."/>
            <person name="Shea T."/>
            <person name="Sisk P."/>
            <person name="Sykes S."/>
            <person name="Wortman J."/>
            <person name="Nusbaum C."/>
            <person name="Birren B."/>
        </authorList>
    </citation>
    <scope>NUCLEOTIDE SEQUENCE [LARGE SCALE GENOMIC DNA]</scope>
    <source>
        <strain evidence="1 2">90A8</strain>
    </source>
</reference>
<protein>
    <submittedName>
        <fullName evidence="1">Uncharacterized protein</fullName>
    </submittedName>
</protein>
<accession>A0A0E2H6N6</accession>
<evidence type="ECO:0000313" key="1">
    <source>
        <dbReference type="EMBL" id="ENZ11629.1"/>
    </source>
</evidence>
<gene>
    <name evidence="1" type="ORF">HMPREF1090_03984</name>
</gene>
<dbReference type="HOGENOM" id="CLU_1358952_0_0_9"/>
<proteinExistence type="predicted"/>
<name>A0A0E2H6N6_9FIRM</name>